<feature type="compositionally biased region" description="Low complexity" evidence="1">
    <location>
        <begin position="453"/>
        <end position="472"/>
    </location>
</feature>
<reference evidence="2" key="1">
    <citation type="submission" date="2015-05" db="UniProtKB">
        <authorList>
            <consortium name="EnsemblMetazoa"/>
        </authorList>
    </citation>
    <scope>IDENTIFICATION</scope>
</reference>
<feature type="compositionally biased region" description="Basic and acidic residues" evidence="1">
    <location>
        <begin position="183"/>
        <end position="198"/>
    </location>
</feature>
<dbReference type="eggNOG" id="ENOG502QTRD">
    <property type="taxonomic scope" value="Eukaryota"/>
</dbReference>
<evidence type="ECO:0000256" key="1">
    <source>
        <dbReference type="SAM" id="MobiDB-lite"/>
    </source>
</evidence>
<name>T1IDI0_RHOPR</name>
<proteinExistence type="predicted"/>
<feature type="compositionally biased region" description="Low complexity" evidence="1">
    <location>
        <begin position="366"/>
        <end position="414"/>
    </location>
</feature>
<protein>
    <submittedName>
        <fullName evidence="2">Uncharacterized protein</fullName>
    </submittedName>
</protein>
<dbReference type="AlphaFoldDB" id="T1IDI0"/>
<dbReference type="VEuPathDB" id="VectorBase:RPRC014350"/>
<dbReference type="OMA" id="NDECYIL"/>
<dbReference type="HOGENOM" id="CLU_455180_0_0_1"/>
<feature type="region of interest" description="Disordered" evidence="1">
    <location>
        <begin position="540"/>
        <end position="600"/>
    </location>
</feature>
<evidence type="ECO:0000313" key="2">
    <source>
        <dbReference type="EnsemblMetazoa" id="RPRC014350-PA"/>
    </source>
</evidence>
<keyword evidence="3" id="KW-1185">Reference proteome</keyword>
<evidence type="ECO:0000313" key="3">
    <source>
        <dbReference type="Proteomes" id="UP000015103"/>
    </source>
</evidence>
<feature type="compositionally biased region" description="Pro residues" evidence="1">
    <location>
        <begin position="572"/>
        <end position="581"/>
    </location>
</feature>
<organism evidence="2 3">
    <name type="scientific">Rhodnius prolixus</name>
    <name type="common">Triatomid bug</name>
    <dbReference type="NCBI Taxonomy" id="13249"/>
    <lineage>
        <taxon>Eukaryota</taxon>
        <taxon>Metazoa</taxon>
        <taxon>Ecdysozoa</taxon>
        <taxon>Arthropoda</taxon>
        <taxon>Hexapoda</taxon>
        <taxon>Insecta</taxon>
        <taxon>Pterygota</taxon>
        <taxon>Neoptera</taxon>
        <taxon>Paraneoptera</taxon>
        <taxon>Hemiptera</taxon>
        <taxon>Heteroptera</taxon>
        <taxon>Panheteroptera</taxon>
        <taxon>Cimicomorpha</taxon>
        <taxon>Reduviidae</taxon>
        <taxon>Triatominae</taxon>
        <taxon>Rhodnius</taxon>
    </lineage>
</organism>
<dbReference type="Proteomes" id="UP000015103">
    <property type="component" value="Unassembled WGS sequence"/>
</dbReference>
<sequence length="600" mass="66647">MEDSVVYDVEACLSVKKFIDGEQLRVKKKGFEANRYKSVRYLGVKPWCGDDDVRCSVQEANLSYLVCFLITIFSQTCRISVNICIYNITTSFVVQVEVVEVYCDPRDSKAYLEPGQEATDKLYTTPDKEYTHPYHNSECWTDSGSLCGEEAAEGGEVYENVEEEGGVVRATPYYYGDLTSDTSEDRMSPRTDEMSRRHQYETAFDSKISKSDDELDVDDVTNKSIQVASRTDSESYYKRPRSLVRTTNIEDSSTEGLRQGLSRLDLGIRPFVAPTPPSSAPLPTKFHSGICMASVQSAPDIPVRAKDLRLPIKSTKHRPRNFLVDQIQDPSRQRVCSENQENKAVKTRGLDILEIKSRTPRRMKYSSTESMATSSSGGSLESIRSSTSEGNRSTSSCESRRSSSLSSHSSDSAGSGTGAFHPALNTLSTRVFQQNKLNILSPISDKSSQEPCSETSENNKNNNSEKASPEEAVTPIGEKKRRTPQNRNLINLGLCFDQEAHQGSDSGISIESRVGNINPLDFGDLPFDMPKLRRRRLLQESTSVQDTSGSATSVDLHDLPFDMPKLKRRLRPPPPGNPAPAQPSSSTAFPECKNCEYTSP</sequence>
<feature type="compositionally biased region" description="Polar residues" evidence="1">
    <location>
        <begin position="540"/>
        <end position="553"/>
    </location>
</feature>
<dbReference type="STRING" id="13249.T1IDI0"/>
<feature type="region of interest" description="Disordered" evidence="1">
    <location>
        <begin position="357"/>
        <end position="417"/>
    </location>
</feature>
<feature type="region of interest" description="Disordered" evidence="1">
    <location>
        <begin position="442"/>
        <end position="485"/>
    </location>
</feature>
<dbReference type="EMBL" id="ACPB03010355">
    <property type="status" value="NOT_ANNOTATED_CDS"/>
    <property type="molecule type" value="Genomic_DNA"/>
</dbReference>
<accession>T1IDI0</accession>
<dbReference type="EnsemblMetazoa" id="RPRC014350-RA">
    <property type="protein sequence ID" value="RPRC014350-PA"/>
    <property type="gene ID" value="RPRC014350"/>
</dbReference>
<dbReference type="EMBL" id="ACPB03010356">
    <property type="status" value="NOT_ANNOTATED_CDS"/>
    <property type="molecule type" value="Genomic_DNA"/>
</dbReference>
<dbReference type="InParanoid" id="T1IDI0"/>
<feature type="region of interest" description="Disordered" evidence="1">
    <location>
        <begin position="178"/>
        <end position="198"/>
    </location>
</feature>